<feature type="compositionally biased region" description="Polar residues" evidence="1">
    <location>
        <begin position="1"/>
        <end position="11"/>
    </location>
</feature>
<dbReference type="EMBL" id="CAFBLY010000088">
    <property type="protein sequence ID" value="CAB4885551.1"/>
    <property type="molecule type" value="Genomic_DNA"/>
</dbReference>
<evidence type="ECO:0000313" key="3">
    <source>
        <dbReference type="EMBL" id="CAB4819696.1"/>
    </source>
</evidence>
<evidence type="ECO:0000313" key="5">
    <source>
        <dbReference type="EMBL" id="CAB5031503.1"/>
    </source>
</evidence>
<dbReference type="EMBL" id="CAFAAY010000084">
    <property type="protein sequence ID" value="CAB4819696.1"/>
    <property type="molecule type" value="Genomic_DNA"/>
</dbReference>
<name>A0A6J7RRE7_9ZZZZ</name>
<dbReference type="EMBL" id="CAFBPV010000061">
    <property type="protein sequence ID" value="CAB5031503.1"/>
    <property type="molecule type" value="Genomic_DNA"/>
</dbReference>
<evidence type="ECO:0000313" key="4">
    <source>
        <dbReference type="EMBL" id="CAB4885551.1"/>
    </source>
</evidence>
<sequence length="97" mass="11064">MCHYLSVSNTPAPKDPSDDETDLINSEFESMVAGLSLDQSTPNTYLDDLERIDALDENHFEQPNPSWPGIRNFISSAQVAIKRWLRRENNREDGVEL</sequence>
<feature type="region of interest" description="Disordered" evidence="1">
    <location>
        <begin position="1"/>
        <end position="22"/>
    </location>
</feature>
<gene>
    <name evidence="2" type="ORF">UFOPK2842_00560</name>
    <name evidence="3" type="ORF">UFOPK3124_00975</name>
    <name evidence="4" type="ORF">UFOPK3480_00934</name>
    <name evidence="5" type="ORF">UFOPK4165_00713</name>
</gene>
<protein>
    <submittedName>
        <fullName evidence="5">Unannotated protein</fullName>
    </submittedName>
</protein>
<organism evidence="5">
    <name type="scientific">freshwater metagenome</name>
    <dbReference type="NCBI Taxonomy" id="449393"/>
    <lineage>
        <taxon>unclassified sequences</taxon>
        <taxon>metagenomes</taxon>
        <taxon>ecological metagenomes</taxon>
    </lineage>
</organism>
<dbReference type="EMBL" id="CAEZZI010000041">
    <property type="protein sequence ID" value="CAB4754374.1"/>
    <property type="molecule type" value="Genomic_DNA"/>
</dbReference>
<proteinExistence type="predicted"/>
<evidence type="ECO:0000256" key="1">
    <source>
        <dbReference type="SAM" id="MobiDB-lite"/>
    </source>
</evidence>
<dbReference type="AlphaFoldDB" id="A0A6J7RRE7"/>
<reference evidence="5" key="1">
    <citation type="submission" date="2020-05" db="EMBL/GenBank/DDBJ databases">
        <authorList>
            <person name="Chiriac C."/>
            <person name="Salcher M."/>
            <person name="Ghai R."/>
            <person name="Kavagutti S V."/>
        </authorList>
    </citation>
    <scope>NUCLEOTIDE SEQUENCE</scope>
</reference>
<accession>A0A6J7RRE7</accession>
<evidence type="ECO:0000313" key="2">
    <source>
        <dbReference type="EMBL" id="CAB4754374.1"/>
    </source>
</evidence>